<dbReference type="AlphaFoldDB" id="A0A7Y9I3V3"/>
<keyword evidence="1" id="KW-0472">Membrane</keyword>
<comment type="caution">
    <text evidence="2">The sequence shown here is derived from an EMBL/GenBank/DDBJ whole genome shotgun (WGS) entry which is preliminary data.</text>
</comment>
<feature type="transmembrane region" description="Helical" evidence="1">
    <location>
        <begin position="64"/>
        <end position="85"/>
    </location>
</feature>
<evidence type="ECO:0000256" key="1">
    <source>
        <dbReference type="SAM" id="Phobius"/>
    </source>
</evidence>
<keyword evidence="1" id="KW-1133">Transmembrane helix</keyword>
<protein>
    <submittedName>
        <fullName evidence="2">Uncharacterized protein</fullName>
    </submittedName>
</protein>
<gene>
    <name evidence="2" type="ORF">BKA15_001086</name>
</gene>
<dbReference type="EMBL" id="JACCBU010000001">
    <property type="protein sequence ID" value="NYE69757.1"/>
    <property type="molecule type" value="Genomic_DNA"/>
</dbReference>
<sequence>MTRRLTAGMPIVALIGLALLAVPRVVLHDLGIIEEGTFVNLLFVFVPPVIWIVVVLTRRVPNPFLTLLIIGALYGVFLAITHQLLWDLSWAGSPPTLGGNLSTLPPAAHAAITRGFAVISSLLTGLIVGAVTGLAGWLISRISGRIRMNRVR</sequence>
<accession>A0A7Y9I3V3</accession>
<keyword evidence="1" id="KW-0812">Transmembrane</keyword>
<feature type="transmembrane region" description="Helical" evidence="1">
    <location>
        <begin position="37"/>
        <end position="57"/>
    </location>
</feature>
<reference evidence="2 3" key="1">
    <citation type="submission" date="2020-07" db="EMBL/GenBank/DDBJ databases">
        <title>Sequencing the genomes of 1000 actinobacteria strains.</title>
        <authorList>
            <person name="Klenk H.-P."/>
        </authorList>
    </citation>
    <scope>NUCLEOTIDE SEQUENCE [LARGE SCALE GENOMIC DNA]</scope>
    <source>
        <strain evidence="2 3">DSM 22083</strain>
    </source>
</reference>
<feature type="transmembrane region" description="Helical" evidence="1">
    <location>
        <begin position="116"/>
        <end position="140"/>
    </location>
</feature>
<organism evidence="2 3">
    <name type="scientific">Microlunatus parietis</name>
    <dbReference type="NCBI Taxonomy" id="682979"/>
    <lineage>
        <taxon>Bacteria</taxon>
        <taxon>Bacillati</taxon>
        <taxon>Actinomycetota</taxon>
        <taxon>Actinomycetes</taxon>
        <taxon>Propionibacteriales</taxon>
        <taxon>Propionibacteriaceae</taxon>
        <taxon>Microlunatus</taxon>
    </lineage>
</organism>
<proteinExistence type="predicted"/>
<evidence type="ECO:0000313" key="3">
    <source>
        <dbReference type="Proteomes" id="UP000569914"/>
    </source>
</evidence>
<dbReference type="Proteomes" id="UP000569914">
    <property type="component" value="Unassembled WGS sequence"/>
</dbReference>
<evidence type="ECO:0000313" key="2">
    <source>
        <dbReference type="EMBL" id="NYE69757.1"/>
    </source>
</evidence>
<dbReference type="RefSeq" id="WP_179748737.1">
    <property type="nucleotide sequence ID" value="NZ_JACCBU010000001.1"/>
</dbReference>
<name>A0A7Y9I3V3_9ACTN</name>
<keyword evidence="3" id="KW-1185">Reference proteome</keyword>